<keyword evidence="7" id="KW-1185">Reference proteome</keyword>
<feature type="domain" description="Response regulatory" evidence="5">
    <location>
        <begin position="10"/>
        <end position="127"/>
    </location>
</feature>
<dbReference type="InterPro" id="IPR036388">
    <property type="entry name" value="WH-like_DNA-bd_sf"/>
</dbReference>
<dbReference type="PRINTS" id="PR00038">
    <property type="entry name" value="HTHLUXR"/>
</dbReference>
<dbReference type="InterPro" id="IPR000792">
    <property type="entry name" value="Tscrpt_reg_LuxR_C"/>
</dbReference>
<feature type="domain" description="HTH luxR-type" evidence="4">
    <location>
        <begin position="148"/>
        <end position="213"/>
    </location>
</feature>
<dbReference type="PROSITE" id="PS50110">
    <property type="entry name" value="RESPONSE_REGULATORY"/>
    <property type="match status" value="1"/>
</dbReference>
<evidence type="ECO:0000256" key="3">
    <source>
        <dbReference type="PROSITE-ProRule" id="PRU00169"/>
    </source>
</evidence>
<evidence type="ECO:0000256" key="1">
    <source>
        <dbReference type="ARBA" id="ARBA00022553"/>
    </source>
</evidence>
<comment type="caution">
    <text evidence="6">The sequence shown here is derived from an EMBL/GenBank/DDBJ whole genome shotgun (WGS) entry which is preliminary data.</text>
</comment>
<dbReference type="Gene3D" id="1.10.10.10">
    <property type="entry name" value="Winged helix-like DNA-binding domain superfamily/Winged helix DNA-binding domain"/>
    <property type="match status" value="1"/>
</dbReference>
<dbReference type="InterPro" id="IPR058245">
    <property type="entry name" value="NreC/VraR/RcsB-like_REC"/>
</dbReference>
<proteinExistence type="predicted"/>
<accession>A0ABW4JSL1</accession>
<dbReference type="PANTHER" id="PTHR45566:SF1">
    <property type="entry name" value="HTH-TYPE TRANSCRIPTIONAL REGULATOR YHJB-RELATED"/>
    <property type="match status" value="1"/>
</dbReference>
<dbReference type="SUPFAM" id="SSF52172">
    <property type="entry name" value="CheY-like"/>
    <property type="match status" value="1"/>
</dbReference>
<feature type="modified residue" description="4-aspartylphosphate" evidence="3">
    <location>
        <position position="62"/>
    </location>
</feature>
<keyword evidence="1 3" id="KW-0597">Phosphoprotein</keyword>
<dbReference type="SMART" id="SM00421">
    <property type="entry name" value="HTH_LUXR"/>
    <property type="match status" value="1"/>
</dbReference>
<dbReference type="CDD" id="cd06170">
    <property type="entry name" value="LuxR_C_like"/>
    <property type="match status" value="1"/>
</dbReference>
<dbReference type="SMART" id="SM00448">
    <property type="entry name" value="REC"/>
    <property type="match status" value="1"/>
</dbReference>
<dbReference type="PROSITE" id="PS50043">
    <property type="entry name" value="HTH_LUXR_2"/>
    <property type="match status" value="1"/>
</dbReference>
<dbReference type="InterPro" id="IPR001789">
    <property type="entry name" value="Sig_transdc_resp-reg_receiver"/>
</dbReference>
<evidence type="ECO:0000313" key="7">
    <source>
        <dbReference type="Proteomes" id="UP001597327"/>
    </source>
</evidence>
<dbReference type="PROSITE" id="PS00622">
    <property type="entry name" value="HTH_LUXR_1"/>
    <property type="match status" value="1"/>
</dbReference>
<gene>
    <name evidence="6" type="ORF">ACFSC7_06185</name>
</gene>
<evidence type="ECO:0000256" key="2">
    <source>
        <dbReference type="ARBA" id="ARBA00023125"/>
    </source>
</evidence>
<evidence type="ECO:0000259" key="4">
    <source>
        <dbReference type="PROSITE" id="PS50043"/>
    </source>
</evidence>
<dbReference type="SUPFAM" id="SSF46894">
    <property type="entry name" value="C-terminal effector domain of the bipartite response regulators"/>
    <property type="match status" value="1"/>
</dbReference>
<dbReference type="CDD" id="cd17535">
    <property type="entry name" value="REC_NarL-like"/>
    <property type="match status" value="1"/>
</dbReference>
<dbReference type="InterPro" id="IPR011006">
    <property type="entry name" value="CheY-like_superfamily"/>
</dbReference>
<organism evidence="6 7">
    <name type="scientific">Roseibium aestuarii</name>
    <dbReference type="NCBI Taxonomy" id="2600299"/>
    <lineage>
        <taxon>Bacteria</taxon>
        <taxon>Pseudomonadati</taxon>
        <taxon>Pseudomonadota</taxon>
        <taxon>Alphaproteobacteria</taxon>
        <taxon>Hyphomicrobiales</taxon>
        <taxon>Stappiaceae</taxon>
        <taxon>Roseibium</taxon>
    </lineage>
</organism>
<dbReference type="InterPro" id="IPR016032">
    <property type="entry name" value="Sig_transdc_resp-reg_C-effctor"/>
</dbReference>
<dbReference type="EMBL" id="JBHUFA010000001">
    <property type="protein sequence ID" value="MFD1695097.1"/>
    <property type="molecule type" value="Genomic_DNA"/>
</dbReference>
<protein>
    <submittedName>
        <fullName evidence="6">Response regulator</fullName>
    </submittedName>
</protein>
<dbReference type="Gene3D" id="3.40.50.2300">
    <property type="match status" value="1"/>
</dbReference>
<reference evidence="7" key="1">
    <citation type="journal article" date="2019" name="Int. J. Syst. Evol. Microbiol.">
        <title>The Global Catalogue of Microorganisms (GCM) 10K type strain sequencing project: providing services to taxonomists for standard genome sequencing and annotation.</title>
        <authorList>
            <consortium name="The Broad Institute Genomics Platform"/>
            <consortium name="The Broad Institute Genome Sequencing Center for Infectious Disease"/>
            <person name="Wu L."/>
            <person name="Ma J."/>
        </authorList>
    </citation>
    <scope>NUCLEOTIDE SEQUENCE [LARGE SCALE GENOMIC DNA]</scope>
    <source>
        <strain evidence="7">JCM 3369</strain>
    </source>
</reference>
<dbReference type="RefSeq" id="WP_149891126.1">
    <property type="nucleotide sequence ID" value="NZ_JBHUFA010000001.1"/>
</dbReference>
<sequence length="233" mass="24949">MATVPAATYKFIIADDHPLFRGALRQTLETLFAGAEILEFGALDEVTGALEQDSEVDLILLDLSMPGVRGFSGLMYLRAQYASVPVVIVSANEDPQAIRRSMSFGASGFIPKSRGIEVIRQAVQAIMNGDTWVPDEIDLSAGDTNGDLVQRLATLTPQQVRVLMMLSEGLLNKQIAYELSVSEATVKAHVSAILQKLGVESRTQAVIAASKIENGQWLGGDEETADSAATGAR</sequence>
<keyword evidence="2" id="KW-0238">DNA-binding</keyword>
<dbReference type="Proteomes" id="UP001597327">
    <property type="component" value="Unassembled WGS sequence"/>
</dbReference>
<dbReference type="PANTHER" id="PTHR45566">
    <property type="entry name" value="HTH-TYPE TRANSCRIPTIONAL REGULATOR YHJB-RELATED"/>
    <property type="match status" value="1"/>
</dbReference>
<name>A0ABW4JSL1_9HYPH</name>
<evidence type="ECO:0000313" key="6">
    <source>
        <dbReference type="EMBL" id="MFD1695097.1"/>
    </source>
</evidence>
<dbReference type="Pfam" id="PF00072">
    <property type="entry name" value="Response_reg"/>
    <property type="match status" value="1"/>
</dbReference>
<evidence type="ECO:0000259" key="5">
    <source>
        <dbReference type="PROSITE" id="PS50110"/>
    </source>
</evidence>
<dbReference type="Pfam" id="PF00196">
    <property type="entry name" value="GerE"/>
    <property type="match status" value="1"/>
</dbReference>
<dbReference type="InterPro" id="IPR051015">
    <property type="entry name" value="EvgA-like"/>
</dbReference>